<dbReference type="PANTHER" id="PTHR14744:SF15">
    <property type="entry name" value="N-ALPHA-ACETYLTRANSFERASE 60"/>
    <property type="match status" value="1"/>
</dbReference>
<comment type="catalytic activity">
    <reaction evidence="10">
        <text>N-terminal L-methionyl-[transmembrane protein] + acetyl-CoA = N-terminal N(alpha)-acetyl-L-methionyl-[transmembrane protein] + CoA + H(+)</text>
        <dbReference type="Rhea" id="RHEA:50604"/>
        <dbReference type="Rhea" id="RHEA-COMP:12745"/>
        <dbReference type="Rhea" id="RHEA-COMP:12746"/>
        <dbReference type="ChEBI" id="CHEBI:15378"/>
        <dbReference type="ChEBI" id="CHEBI:57287"/>
        <dbReference type="ChEBI" id="CHEBI:57288"/>
        <dbReference type="ChEBI" id="CHEBI:64731"/>
        <dbReference type="ChEBI" id="CHEBI:133414"/>
        <dbReference type="EC" id="2.3.1.259"/>
    </reaction>
</comment>
<dbReference type="GO" id="GO:0000139">
    <property type="term" value="C:Golgi membrane"/>
    <property type="evidence" value="ECO:0007669"/>
    <property type="project" value="TreeGrafter"/>
</dbReference>
<dbReference type="EMBL" id="CAJOAZ010001595">
    <property type="protein sequence ID" value="CAF3833913.1"/>
    <property type="molecule type" value="Genomic_DNA"/>
</dbReference>
<dbReference type="Proteomes" id="UP000663844">
    <property type="component" value="Unassembled WGS sequence"/>
</dbReference>
<keyword evidence="11" id="KW-0812">Transmembrane</keyword>
<sequence>MQTSSSSSSSSILLNLDIFDTESIHVLPNSNLSITFRFLRPGDQSEVKILCRDWFPIEYPDKWYDDIVYDKKYFALAVCDVCTQQIIGLIVANILPIENCNREDQQILNRIFSLTASACYILILGVVKEYRRQGLANLLLENLLNTLYRHETCKAVYLHVLHSNKQAIQFYQSNLFQYRTHLPYYYLIKGEHLDAYCFVRYINGGYPPFTLTDFATNAWSYLTQIKPCRLLNTIRYFLTDKFLFTDYYKRTSTYRQISRIV</sequence>
<reference evidence="14" key="1">
    <citation type="submission" date="2021-02" db="EMBL/GenBank/DDBJ databases">
        <authorList>
            <person name="Nowell W R."/>
        </authorList>
    </citation>
    <scope>NUCLEOTIDE SEQUENCE</scope>
</reference>
<keyword evidence="4" id="KW-0156">Chromatin regulator</keyword>
<evidence type="ECO:0000256" key="6">
    <source>
        <dbReference type="ARBA" id="ARBA00025774"/>
    </source>
</evidence>
<dbReference type="Gene3D" id="3.40.630.30">
    <property type="match status" value="1"/>
</dbReference>
<evidence type="ECO:0000256" key="9">
    <source>
        <dbReference type="ARBA" id="ARBA00048017"/>
    </source>
</evidence>
<dbReference type="GO" id="GO:0120518">
    <property type="term" value="F:protein N-terminal-methionine acetyltransferase activity"/>
    <property type="evidence" value="ECO:0007669"/>
    <property type="project" value="UniProtKB-EC"/>
</dbReference>
<feature type="transmembrane region" description="Helical" evidence="11">
    <location>
        <begin position="73"/>
        <end position="95"/>
    </location>
</feature>
<evidence type="ECO:0000256" key="3">
    <source>
        <dbReference type="ARBA" id="ARBA00022829"/>
    </source>
</evidence>
<dbReference type="Pfam" id="PF00583">
    <property type="entry name" value="Acetyltransf_1"/>
    <property type="match status" value="1"/>
</dbReference>
<evidence type="ECO:0000256" key="4">
    <source>
        <dbReference type="ARBA" id="ARBA00022853"/>
    </source>
</evidence>
<evidence type="ECO:0000256" key="5">
    <source>
        <dbReference type="ARBA" id="ARBA00023315"/>
    </source>
</evidence>
<accession>A0A819DPM8</accession>
<gene>
    <name evidence="13" type="ORF">JYZ213_LOCUS30719</name>
    <name evidence="14" type="ORF">OXD698_LOCUS20236</name>
</gene>
<evidence type="ECO:0000259" key="12">
    <source>
        <dbReference type="PROSITE" id="PS51186"/>
    </source>
</evidence>
<keyword evidence="3" id="KW-0159">Chromosome partition</keyword>
<evidence type="ECO:0000256" key="8">
    <source>
        <dbReference type="ARBA" id="ARBA00026144"/>
    </source>
</evidence>
<dbReference type="EC" id="2.3.1.259" evidence="7"/>
<dbReference type="PROSITE" id="PS51186">
    <property type="entry name" value="GNAT"/>
    <property type="match status" value="1"/>
</dbReference>
<dbReference type="InterPro" id="IPR016181">
    <property type="entry name" value="Acyl_CoA_acyltransferase"/>
</dbReference>
<dbReference type="EC" id="2.3.1.48" evidence="1"/>
<organism evidence="14 15">
    <name type="scientific">Adineta steineri</name>
    <dbReference type="NCBI Taxonomy" id="433720"/>
    <lineage>
        <taxon>Eukaryota</taxon>
        <taxon>Metazoa</taxon>
        <taxon>Spiralia</taxon>
        <taxon>Gnathifera</taxon>
        <taxon>Rotifera</taxon>
        <taxon>Eurotatoria</taxon>
        <taxon>Bdelloidea</taxon>
        <taxon>Adinetida</taxon>
        <taxon>Adinetidae</taxon>
        <taxon>Adineta</taxon>
    </lineage>
</organism>
<dbReference type="SUPFAM" id="SSF55729">
    <property type="entry name" value="Acyl-CoA N-acyltransferases (Nat)"/>
    <property type="match status" value="1"/>
</dbReference>
<evidence type="ECO:0000256" key="1">
    <source>
        <dbReference type="ARBA" id="ARBA00013184"/>
    </source>
</evidence>
<comment type="caution">
    <text evidence="14">The sequence shown here is derived from an EMBL/GenBank/DDBJ whole genome shotgun (WGS) entry which is preliminary data.</text>
</comment>
<keyword evidence="2" id="KW-0808">Transferase</keyword>
<keyword evidence="11" id="KW-0472">Membrane</keyword>
<feature type="transmembrane region" description="Helical" evidence="11">
    <location>
        <begin position="107"/>
        <end position="127"/>
    </location>
</feature>
<dbReference type="GO" id="GO:0007059">
    <property type="term" value="P:chromosome segregation"/>
    <property type="evidence" value="ECO:0007669"/>
    <property type="project" value="UniProtKB-KW"/>
</dbReference>
<evidence type="ECO:0000313" key="15">
    <source>
        <dbReference type="Proteomes" id="UP000663844"/>
    </source>
</evidence>
<evidence type="ECO:0000256" key="11">
    <source>
        <dbReference type="SAM" id="Phobius"/>
    </source>
</evidence>
<dbReference type="AlphaFoldDB" id="A0A819DPM8"/>
<evidence type="ECO:0000256" key="10">
    <source>
        <dbReference type="ARBA" id="ARBA00048848"/>
    </source>
</evidence>
<dbReference type="InterPro" id="IPR000182">
    <property type="entry name" value="GNAT_dom"/>
</dbReference>
<comment type="similarity">
    <text evidence="6">Belongs to the acetyltransferase family. NAA60 subfamily.</text>
</comment>
<dbReference type="PANTHER" id="PTHR14744">
    <property type="entry name" value="N-ALPHA-ACETYLTRANSFERASE 60"/>
    <property type="match status" value="1"/>
</dbReference>
<dbReference type="EMBL" id="CAJNOG010000498">
    <property type="protein sequence ID" value="CAF1271455.1"/>
    <property type="molecule type" value="Genomic_DNA"/>
</dbReference>
<proteinExistence type="inferred from homology"/>
<keyword evidence="5" id="KW-0012">Acyltransferase</keyword>
<evidence type="ECO:0000256" key="7">
    <source>
        <dbReference type="ARBA" id="ARBA00026111"/>
    </source>
</evidence>
<evidence type="ECO:0000256" key="2">
    <source>
        <dbReference type="ARBA" id="ARBA00022679"/>
    </source>
</evidence>
<comment type="catalytic activity">
    <reaction evidence="9">
        <text>L-lysyl-[protein] + acetyl-CoA = N(6)-acetyl-L-lysyl-[protein] + CoA + H(+)</text>
        <dbReference type="Rhea" id="RHEA:45948"/>
        <dbReference type="Rhea" id="RHEA-COMP:9752"/>
        <dbReference type="Rhea" id="RHEA-COMP:10731"/>
        <dbReference type="ChEBI" id="CHEBI:15378"/>
        <dbReference type="ChEBI" id="CHEBI:29969"/>
        <dbReference type="ChEBI" id="CHEBI:57287"/>
        <dbReference type="ChEBI" id="CHEBI:57288"/>
        <dbReference type="ChEBI" id="CHEBI:61930"/>
        <dbReference type="EC" id="2.3.1.48"/>
    </reaction>
</comment>
<dbReference type="InterPro" id="IPR045141">
    <property type="entry name" value="NAA60-like"/>
</dbReference>
<dbReference type="GO" id="GO:0004402">
    <property type="term" value="F:histone acetyltransferase activity"/>
    <property type="evidence" value="ECO:0007669"/>
    <property type="project" value="TreeGrafter"/>
</dbReference>
<protein>
    <recommendedName>
        <fullName evidence="8">N-alpha-acetyltransferase 60</fullName>
        <ecNumber evidence="7">2.3.1.259</ecNumber>
        <ecNumber evidence="1">2.3.1.48</ecNumber>
    </recommendedName>
</protein>
<name>A0A819DPM8_9BILA</name>
<dbReference type="Proteomes" id="UP000663845">
    <property type="component" value="Unassembled WGS sequence"/>
</dbReference>
<evidence type="ECO:0000313" key="13">
    <source>
        <dbReference type="EMBL" id="CAF1271455.1"/>
    </source>
</evidence>
<feature type="domain" description="N-acetyltransferase" evidence="12">
    <location>
        <begin position="34"/>
        <end position="200"/>
    </location>
</feature>
<keyword evidence="11" id="KW-1133">Transmembrane helix</keyword>
<evidence type="ECO:0000313" key="14">
    <source>
        <dbReference type="EMBL" id="CAF3833913.1"/>
    </source>
</evidence>